<feature type="chain" id="PRO_5003687657" evidence="1">
    <location>
        <begin position="28"/>
        <end position="354"/>
    </location>
</feature>
<keyword evidence="3" id="KW-1185">Reference proteome</keyword>
<dbReference type="RefSeq" id="WP_014811611.1">
    <property type="nucleotide sequence ID" value="NC_018025.1"/>
</dbReference>
<sequence length="354" mass="39399">MLRRIPSTPLVCLCIFLSTIFISAAWASAPDESLEVLLRPNQVGGPPSPVVQRTSAKPAKVRAVTAQGMAVLGCPPVGITKVKQPLCAPYPGVFAPPCILPQPRPRQWELSVQAFFARSKGSIQWPRNNWMWGGYSGWQRDVDLNDDLQLPAHNVFVEFNAKYQFSPTWSIRYSVLTDEINGGGWPAWNTYGFWFGNYFYSYGQPLSTKWEHTYQRIGLAYDAVKSCSANVSIFAGWMHADDKIGVNCWYCGNYTQTFSKSMDCGIAGIELQRCLKTAANGATLSCDSKASVIFLDDAEGYDIQAGARYSIPLNAGRWGFVKGGYRIVELKKTVNEYYFKNSLEGGYAELGFIF</sequence>
<accession>I4CA94</accession>
<name>I4CA94_DESTA</name>
<keyword evidence="1" id="KW-0732">Signal</keyword>
<reference evidence="3" key="1">
    <citation type="submission" date="2012-06" db="EMBL/GenBank/DDBJ databases">
        <title>Complete sequence of chromosome of Desulfomonile tiedjei DSM 6799.</title>
        <authorList>
            <person name="Lucas S."/>
            <person name="Copeland A."/>
            <person name="Lapidus A."/>
            <person name="Glavina del Rio T."/>
            <person name="Dalin E."/>
            <person name="Tice H."/>
            <person name="Bruce D."/>
            <person name="Goodwin L."/>
            <person name="Pitluck S."/>
            <person name="Peters L."/>
            <person name="Ovchinnikova G."/>
            <person name="Zeytun A."/>
            <person name="Lu M."/>
            <person name="Kyrpides N."/>
            <person name="Mavromatis K."/>
            <person name="Ivanova N."/>
            <person name="Brettin T."/>
            <person name="Detter J.C."/>
            <person name="Han C."/>
            <person name="Larimer F."/>
            <person name="Land M."/>
            <person name="Hauser L."/>
            <person name="Markowitz V."/>
            <person name="Cheng J.-F."/>
            <person name="Hugenholtz P."/>
            <person name="Woyke T."/>
            <person name="Wu D."/>
            <person name="Spring S."/>
            <person name="Schroeder M."/>
            <person name="Brambilla E."/>
            <person name="Klenk H.-P."/>
            <person name="Eisen J.A."/>
        </authorList>
    </citation>
    <scope>NUCLEOTIDE SEQUENCE [LARGE SCALE GENOMIC DNA]</scope>
    <source>
        <strain evidence="3">ATCC 49306 / DSM 6799 / DCB-1</strain>
    </source>
</reference>
<dbReference type="EMBL" id="CP003360">
    <property type="protein sequence ID" value="AFM26485.1"/>
    <property type="molecule type" value="Genomic_DNA"/>
</dbReference>
<dbReference type="Proteomes" id="UP000006055">
    <property type="component" value="Chromosome"/>
</dbReference>
<proteinExistence type="predicted"/>
<feature type="signal peptide" evidence="1">
    <location>
        <begin position="1"/>
        <end position="27"/>
    </location>
</feature>
<evidence type="ECO:0000256" key="1">
    <source>
        <dbReference type="SAM" id="SignalP"/>
    </source>
</evidence>
<protein>
    <submittedName>
        <fullName evidence="2">Uncharacterized protein</fullName>
    </submittedName>
</protein>
<dbReference type="HOGENOM" id="CLU_067051_0_0_7"/>
<dbReference type="KEGG" id="dti:Desti_3843"/>
<evidence type="ECO:0000313" key="2">
    <source>
        <dbReference type="EMBL" id="AFM26485.1"/>
    </source>
</evidence>
<evidence type="ECO:0000313" key="3">
    <source>
        <dbReference type="Proteomes" id="UP000006055"/>
    </source>
</evidence>
<dbReference type="AlphaFoldDB" id="I4CA94"/>
<organism evidence="2 3">
    <name type="scientific">Desulfomonile tiedjei (strain ATCC 49306 / DSM 6799 / DCB-1)</name>
    <dbReference type="NCBI Taxonomy" id="706587"/>
    <lineage>
        <taxon>Bacteria</taxon>
        <taxon>Pseudomonadati</taxon>
        <taxon>Thermodesulfobacteriota</taxon>
        <taxon>Desulfomonilia</taxon>
        <taxon>Desulfomonilales</taxon>
        <taxon>Desulfomonilaceae</taxon>
        <taxon>Desulfomonile</taxon>
    </lineage>
</organism>
<gene>
    <name evidence="2" type="ordered locus">Desti_3843</name>
</gene>